<gene>
    <name evidence="1" type="ORF">C2S_8811</name>
</gene>
<organism evidence="1 2">
    <name type="scientific">Fusarium fujikuroi</name>
    <name type="common">Bakanae and foot rot disease fungus</name>
    <name type="synonym">Gibberella fujikuroi</name>
    <dbReference type="NCBI Taxonomy" id="5127"/>
    <lineage>
        <taxon>Eukaryota</taxon>
        <taxon>Fungi</taxon>
        <taxon>Dikarya</taxon>
        <taxon>Ascomycota</taxon>
        <taxon>Pezizomycotina</taxon>
        <taxon>Sordariomycetes</taxon>
        <taxon>Hypocreomycetidae</taxon>
        <taxon>Hypocreales</taxon>
        <taxon>Nectriaceae</taxon>
        <taxon>Fusarium</taxon>
        <taxon>Fusarium fujikuroi species complex</taxon>
    </lineage>
</organism>
<dbReference type="AlphaFoldDB" id="A0A5Q3E9K5"/>
<reference evidence="1" key="1">
    <citation type="submission" date="2019-05" db="EMBL/GenBank/DDBJ databases">
        <authorList>
            <person name="Piombo E."/>
        </authorList>
    </citation>
    <scope>NUCLEOTIDE SEQUENCE</scope>
    <source>
        <strain evidence="1">C2S</strain>
    </source>
</reference>
<accession>A0A5Q3E9K5</accession>
<sequence length="650" mass="72163">MADQATITPAEWESLKKDETTAEVVADIMLRVIDTDPEEAGSYSEVREFRELTAEKLGVQWWIGDGELGADRGLSKIWMGLVEFLAGRQDVWEVGGIGAPPLTLTKKKSHIPIKSKVHLLRLSHIVKLAAYILRLSHPKEVKMEDGVTPEPEDLTDWAFAANGTAYEIGLNERRVKNQVIRIRQGASFRMNEAKHSFKNLELHEHHEPWTDEELELEGASPQELVLVVGHCKPDNFKDSDPNHSKWAIAPSVDEFDEQQHKHVRTASTGLVVFWLADTERLGVRLLTLKKRNDSLGTISPLADFQKNLGKYVFYPEFITGRRTDAKTQASLIKRTIMLAAKAAKAHLQLDVPESVSNASALSPNDLSDPPIDAKDSLLSWVQTAIAAYKDTKSFSALEQIHSAVQFAKGSPDTRTYFNETTANHLGVIRQLGQGSMTMNEATRFIDSYTILWPESLSGFSESILLPEKIIQLNDGLAAGALEDIVPTSPRIDDSLYRAFIALFCGASSADNVEAYLKHNIVSAYDMAKMAVGCPCNNVEINVPERADMPVLLITRFMSLLKSQMQSLDDTVSELRGDCQGNIQGESLSIRELTRDLANTVDIDIAKDNVRWILQGMATRHIVLLLGLRNKCAREHDQLSGLLKDYGGGSN</sequence>
<dbReference type="EMBL" id="CABFJX010000367">
    <property type="protein sequence ID" value="VTT72973.1"/>
    <property type="molecule type" value="Genomic_DNA"/>
</dbReference>
<proteinExistence type="predicted"/>
<evidence type="ECO:0000313" key="1">
    <source>
        <dbReference type="EMBL" id="VTT72973.1"/>
    </source>
</evidence>
<protein>
    <submittedName>
        <fullName evidence="1">Uncharacterized protein</fullName>
    </submittedName>
</protein>
<dbReference type="Proteomes" id="UP000760494">
    <property type="component" value="Unassembled WGS sequence"/>
</dbReference>
<name>A0A5Q3E9K5_FUSFU</name>
<comment type="caution">
    <text evidence="1">The sequence shown here is derived from an EMBL/GenBank/DDBJ whole genome shotgun (WGS) entry which is preliminary data.</text>
</comment>
<evidence type="ECO:0000313" key="2">
    <source>
        <dbReference type="Proteomes" id="UP000760494"/>
    </source>
</evidence>